<gene>
    <name evidence="2" type="ORF">AMYX_28220</name>
</gene>
<dbReference type="GO" id="GO:0016491">
    <property type="term" value="F:oxidoreductase activity"/>
    <property type="evidence" value="ECO:0007669"/>
    <property type="project" value="InterPro"/>
</dbReference>
<name>A0A7I9VNV2_9BACT</name>
<proteinExistence type="predicted"/>
<evidence type="ECO:0000313" key="2">
    <source>
        <dbReference type="EMBL" id="GEJ58081.1"/>
    </source>
</evidence>
<dbReference type="InterPro" id="IPR009078">
    <property type="entry name" value="Ferritin-like_SF"/>
</dbReference>
<dbReference type="EMBL" id="BJTG01000006">
    <property type="protein sequence ID" value="GEJ58081.1"/>
    <property type="molecule type" value="Genomic_DNA"/>
</dbReference>
<protein>
    <submittedName>
        <fullName evidence="2">Uncharacterized protein</fullName>
    </submittedName>
</protein>
<evidence type="ECO:0000313" key="3">
    <source>
        <dbReference type="Proteomes" id="UP000503640"/>
    </source>
</evidence>
<dbReference type="InterPro" id="IPR012348">
    <property type="entry name" value="RNR-like"/>
</dbReference>
<sequence>MALYPELFKTMERARWNLASDVAWERFDPAALSDDQALTVKMNAITEWSALPATEMFLRDNRHDSDFSAFMSIWFYEEQKHALVLMEYLRRFRPDLLPSDEELHAVRFEFDPAPPLETLMLHFCGELRLTRWYRRAAAWHTEPVIRQIYELVAADEARHGGAYLRYMQRALAADGAAARAAFARIGVLMASAGRGGKPLHPTNLHVNKGLFPRDTVQSRLPDPAWLERWLDEQIRFDARCEERVERAILRSLSALLGEHFESVRDLNRYRKAAAAEAAAGDRGSPGDGDRGGQRGGERQGEGHGVVAGAHPPPG</sequence>
<keyword evidence="3" id="KW-1185">Reference proteome</keyword>
<comment type="caution">
    <text evidence="2">The sequence shown here is derived from an EMBL/GenBank/DDBJ whole genome shotgun (WGS) entry which is preliminary data.</text>
</comment>
<evidence type="ECO:0000256" key="1">
    <source>
        <dbReference type="SAM" id="MobiDB-lite"/>
    </source>
</evidence>
<dbReference type="Proteomes" id="UP000503640">
    <property type="component" value="Unassembled WGS sequence"/>
</dbReference>
<reference evidence="3" key="1">
    <citation type="journal article" date="2020" name="Appl. Environ. Microbiol.">
        <title>Diazotrophic Anaeromyxobacter Isolates from Soils.</title>
        <authorList>
            <person name="Masuda Y."/>
            <person name="Yamanaka H."/>
            <person name="Xu Z.X."/>
            <person name="Shiratori Y."/>
            <person name="Aono T."/>
            <person name="Amachi S."/>
            <person name="Senoo K."/>
            <person name="Itoh H."/>
        </authorList>
    </citation>
    <scope>NUCLEOTIDE SEQUENCE [LARGE SCALE GENOMIC DNA]</scope>
    <source>
        <strain evidence="3">R267</strain>
    </source>
</reference>
<feature type="compositionally biased region" description="Basic and acidic residues" evidence="1">
    <location>
        <begin position="287"/>
        <end position="301"/>
    </location>
</feature>
<dbReference type="AlphaFoldDB" id="A0A7I9VNV2"/>
<dbReference type="SUPFAM" id="SSF47240">
    <property type="entry name" value="Ferritin-like"/>
    <property type="match status" value="1"/>
</dbReference>
<feature type="region of interest" description="Disordered" evidence="1">
    <location>
        <begin position="274"/>
        <end position="314"/>
    </location>
</feature>
<dbReference type="RefSeq" id="WP_235969637.1">
    <property type="nucleotide sequence ID" value="NZ_BJTG01000006.1"/>
</dbReference>
<organism evidence="2 3">
    <name type="scientific">Anaeromyxobacter diazotrophicus</name>
    <dbReference type="NCBI Taxonomy" id="2590199"/>
    <lineage>
        <taxon>Bacteria</taxon>
        <taxon>Pseudomonadati</taxon>
        <taxon>Myxococcota</taxon>
        <taxon>Myxococcia</taxon>
        <taxon>Myxococcales</taxon>
        <taxon>Cystobacterineae</taxon>
        <taxon>Anaeromyxobacteraceae</taxon>
        <taxon>Anaeromyxobacter</taxon>
    </lineage>
</organism>
<accession>A0A7I9VNV2</accession>
<dbReference type="Gene3D" id="1.10.620.20">
    <property type="entry name" value="Ribonucleotide Reductase, subunit A"/>
    <property type="match status" value="1"/>
</dbReference>